<dbReference type="AlphaFoldDB" id="U7UYD5"/>
<protein>
    <recommendedName>
        <fullName evidence="3">Mga helix-turn-helix domain-containing protein</fullName>
    </recommendedName>
</protein>
<evidence type="ECO:0000256" key="1">
    <source>
        <dbReference type="ARBA" id="ARBA00023015"/>
    </source>
</evidence>
<evidence type="ECO:0000259" key="3">
    <source>
        <dbReference type="Pfam" id="PF05043"/>
    </source>
</evidence>
<keyword evidence="2" id="KW-0804">Transcription</keyword>
<gene>
    <name evidence="4" type="ORF">HMPREF0202_02896</name>
</gene>
<organism evidence="4 5">
    <name type="scientific">Cetobacterium somerae ATCC BAA-474</name>
    <dbReference type="NCBI Taxonomy" id="1319815"/>
    <lineage>
        <taxon>Bacteria</taxon>
        <taxon>Fusobacteriati</taxon>
        <taxon>Fusobacteriota</taxon>
        <taxon>Fusobacteriia</taxon>
        <taxon>Fusobacteriales</taxon>
        <taxon>Fusobacteriaceae</taxon>
        <taxon>Cetobacterium</taxon>
    </lineage>
</organism>
<dbReference type="EMBL" id="AXZF01000200">
    <property type="protein sequence ID" value="ERT63478.1"/>
    <property type="molecule type" value="Genomic_DNA"/>
</dbReference>
<dbReference type="InterPro" id="IPR007737">
    <property type="entry name" value="Mga_HTH"/>
</dbReference>
<feature type="domain" description="Mga helix-turn-helix" evidence="3">
    <location>
        <begin position="88"/>
        <end position="158"/>
    </location>
</feature>
<dbReference type="eggNOG" id="COG3711">
    <property type="taxonomic scope" value="Bacteria"/>
</dbReference>
<dbReference type="Pfam" id="PF05043">
    <property type="entry name" value="Mga"/>
    <property type="match status" value="1"/>
</dbReference>
<keyword evidence="1" id="KW-0805">Transcription regulation</keyword>
<comment type="caution">
    <text evidence="4">The sequence shown here is derived from an EMBL/GenBank/DDBJ whole genome shotgun (WGS) entry which is preliminary data.</text>
</comment>
<name>U7UYD5_9FUSO</name>
<sequence>MFLNKKSLNILNLFLSLKRYSYSELETVLKIKKRSITMNINTVNSFLHNHNINGILKEDEIFYIDEKEILKIKDLLSHAPFSPIERRDYILLKLFFTNKVILSNSFIELDITRRTLNYDLERIKEYLIKYNLKLESLPSKGVFLIGNEIDIRFLFASYLTKYFVERDSCHNLFINLINSIFSKKEVSLAKKIVLNLINKMNISLPPEDFFKIVSIILIHSFREINFPCSYEKYRTSQVLLENKYYNKVINFLKTHGLEELKIYELDTIAELLLSLDIERYTMNIENEVNLFLKNLEFKLNITIPKEQDFLMQVSNAIRIGKFKAELNFLEHKELHKLDREYKKYYVEINNVIKEIIPKFYLEDIIYLTILIKNSVDMSDLEHKKPKNIAIIDNSFNHIYGKMLLKYIKGNYYVNILKILDNYQLKDFLKNENEIDFILTLNDINIKKTKVPTIKMDFKYILNNVCELEKHGFLKK</sequence>
<dbReference type="InterPro" id="IPR050661">
    <property type="entry name" value="BglG_antiterminators"/>
</dbReference>
<dbReference type="PANTHER" id="PTHR30185">
    <property type="entry name" value="CRYPTIC BETA-GLUCOSIDE BGL OPERON ANTITERMINATOR"/>
    <property type="match status" value="1"/>
</dbReference>
<evidence type="ECO:0000313" key="4">
    <source>
        <dbReference type="EMBL" id="ERT63478.1"/>
    </source>
</evidence>
<dbReference type="PANTHER" id="PTHR30185:SF18">
    <property type="entry name" value="TRANSCRIPTIONAL REGULATOR MTLR"/>
    <property type="match status" value="1"/>
</dbReference>
<dbReference type="Proteomes" id="UP000017081">
    <property type="component" value="Unassembled WGS sequence"/>
</dbReference>
<accession>U7UYD5</accession>
<dbReference type="STRING" id="1319815.HMPREF0202_02896"/>
<evidence type="ECO:0000256" key="2">
    <source>
        <dbReference type="ARBA" id="ARBA00023163"/>
    </source>
</evidence>
<evidence type="ECO:0000313" key="5">
    <source>
        <dbReference type="Proteomes" id="UP000017081"/>
    </source>
</evidence>
<dbReference type="HOGENOM" id="CLU_574521_0_0_0"/>
<keyword evidence="5" id="KW-1185">Reference proteome</keyword>
<reference evidence="4 5" key="1">
    <citation type="submission" date="2013-08" db="EMBL/GenBank/DDBJ databases">
        <authorList>
            <person name="Weinstock G."/>
            <person name="Sodergren E."/>
            <person name="Wylie T."/>
            <person name="Fulton L."/>
            <person name="Fulton R."/>
            <person name="Fronick C."/>
            <person name="O'Laughlin M."/>
            <person name="Godfrey J."/>
            <person name="Miner T."/>
            <person name="Herter B."/>
            <person name="Appelbaum E."/>
            <person name="Cordes M."/>
            <person name="Lek S."/>
            <person name="Wollam A."/>
            <person name="Pepin K.H."/>
            <person name="Palsikar V.B."/>
            <person name="Mitreva M."/>
            <person name="Wilson R.K."/>
        </authorList>
    </citation>
    <scope>NUCLEOTIDE SEQUENCE [LARGE SCALE GENOMIC DNA]</scope>
    <source>
        <strain evidence="4 5">ATCC BAA-474</strain>
    </source>
</reference>
<dbReference type="RefSeq" id="WP_023052417.1">
    <property type="nucleotide sequence ID" value="NZ_CP173063.2"/>
</dbReference>
<proteinExistence type="predicted"/>